<dbReference type="Proteomes" id="UP001258017">
    <property type="component" value="Unassembled WGS sequence"/>
</dbReference>
<comment type="caution">
    <text evidence="3">The sequence shown here is derived from an EMBL/GenBank/DDBJ whole genome shotgun (WGS) entry which is preliminary data.</text>
</comment>
<proteinExistence type="predicted"/>
<feature type="chain" id="PRO_5042261510" evidence="2">
    <location>
        <begin position="21"/>
        <end position="94"/>
    </location>
</feature>
<name>A0AAD9VTM8_9HYME</name>
<keyword evidence="4" id="KW-1185">Reference proteome</keyword>
<reference evidence="3" key="1">
    <citation type="submission" date="2021-08" db="EMBL/GenBank/DDBJ databases">
        <authorList>
            <person name="Misof B."/>
            <person name="Oliver O."/>
            <person name="Podsiadlowski L."/>
            <person name="Donath A."/>
            <person name="Peters R."/>
            <person name="Mayer C."/>
            <person name="Rust J."/>
            <person name="Gunkel S."/>
            <person name="Lesny P."/>
            <person name="Martin S."/>
            <person name="Oeyen J.P."/>
            <person name="Petersen M."/>
            <person name="Panagiotis P."/>
            <person name="Wilbrandt J."/>
            <person name="Tanja T."/>
        </authorList>
    </citation>
    <scope>NUCLEOTIDE SEQUENCE</scope>
    <source>
        <strain evidence="3">GBR_01_08_01A</strain>
        <tissue evidence="3">Thorax + abdomen</tissue>
    </source>
</reference>
<keyword evidence="2" id="KW-0732">Signal</keyword>
<evidence type="ECO:0000313" key="3">
    <source>
        <dbReference type="EMBL" id="KAK2585677.1"/>
    </source>
</evidence>
<accession>A0AAD9VTM8</accession>
<feature type="region of interest" description="Disordered" evidence="1">
    <location>
        <begin position="24"/>
        <end position="46"/>
    </location>
</feature>
<organism evidence="3 4">
    <name type="scientific">Odynerus spinipes</name>
    <dbReference type="NCBI Taxonomy" id="1348599"/>
    <lineage>
        <taxon>Eukaryota</taxon>
        <taxon>Metazoa</taxon>
        <taxon>Ecdysozoa</taxon>
        <taxon>Arthropoda</taxon>
        <taxon>Hexapoda</taxon>
        <taxon>Insecta</taxon>
        <taxon>Pterygota</taxon>
        <taxon>Neoptera</taxon>
        <taxon>Endopterygota</taxon>
        <taxon>Hymenoptera</taxon>
        <taxon>Apocrita</taxon>
        <taxon>Aculeata</taxon>
        <taxon>Vespoidea</taxon>
        <taxon>Vespidae</taxon>
        <taxon>Eumeninae</taxon>
        <taxon>Odynerus</taxon>
    </lineage>
</organism>
<reference evidence="3" key="2">
    <citation type="journal article" date="2023" name="Commun. Biol.">
        <title>Intrasexual cuticular hydrocarbon dimorphism in a wasp sheds light on hydrocarbon biosynthesis genes in Hymenoptera.</title>
        <authorList>
            <person name="Moris V.C."/>
            <person name="Podsiadlowski L."/>
            <person name="Martin S."/>
            <person name="Oeyen J.P."/>
            <person name="Donath A."/>
            <person name="Petersen M."/>
            <person name="Wilbrandt J."/>
            <person name="Misof B."/>
            <person name="Liedtke D."/>
            <person name="Thamm M."/>
            <person name="Scheiner R."/>
            <person name="Schmitt T."/>
            <person name="Niehuis O."/>
        </authorList>
    </citation>
    <scope>NUCLEOTIDE SEQUENCE</scope>
    <source>
        <strain evidence="3">GBR_01_08_01A</strain>
    </source>
</reference>
<gene>
    <name evidence="3" type="ORF">KPH14_010292</name>
</gene>
<evidence type="ECO:0000256" key="2">
    <source>
        <dbReference type="SAM" id="SignalP"/>
    </source>
</evidence>
<evidence type="ECO:0000313" key="4">
    <source>
        <dbReference type="Proteomes" id="UP001258017"/>
    </source>
</evidence>
<feature type="compositionally biased region" description="Basic and acidic residues" evidence="1">
    <location>
        <begin position="24"/>
        <end position="36"/>
    </location>
</feature>
<evidence type="ECO:0000256" key="1">
    <source>
        <dbReference type="SAM" id="MobiDB-lite"/>
    </source>
</evidence>
<dbReference type="AlphaFoldDB" id="A0AAD9VTM8"/>
<feature type="signal peptide" evidence="2">
    <location>
        <begin position="1"/>
        <end position="20"/>
    </location>
</feature>
<dbReference type="EMBL" id="JAIFRP010000021">
    <property type="protein sequence ID" value="KAK2585677.1"/>
    <property type="molecule type" value="Genomic_DNA"/>
</dbReference>
<sequence length="94" mass="10759">MKFFAAFVLCALFAVASVQSQPVETEKKIEPVKETEQAEPQADAPRDKRGLLLSATYTSPVAYAAYSAPYVYAANYHYPYTYSYRSYPYFYGYY</sequence>
<protein>
    <submittedName>
        <fullName evidence="3">Uncharacterized protein</fullName>
    </submittedName>
</protein>